<feature type="domain" description="3-deoxy-D-manno-octulosonic-acid transferase N-terminal" evidence="8">
    <location>
        <begin position="45"/>
        <end position="219"/>
    </location>
</feature>
<evidence type="ECO:0000256" key="4">
    <source>
        <dbReference type="ARBA" id="ARBA00022679"/>
    </source>
</evidence>
<keyword evidence="7" id="KW-1003">Cell membrane</keyword>
<dbReference type="EMBL" id="JAMXMC010000003">
    <property type="protein sequence ID" value="MCO5976171.1"/>
    <property type="molecule type" value="Genomic_DNA"/>
</dbReference>
<keyword evidence="7" id="KW-0448">Lipopolysaccharide biosynthesis</keyword>
<comment type="caution">
    <text evidence="9">The sequence shown here is derived from an EMBL/GenBank/DDBJ whole genome shotgun (WGS) entry which is preliminary data.</text>
</comment>
<evidence type="ECO:0000256" key="2">
    <source>
        <dbReference type="ARBA" id="ARBA00012621"/>
    </source>
</evidence>
<dbReference type="SUPFAM" id="SSF53756">
    <property type="entry name" value="UDP-Glycosyltransferase/glycogen phosphorylase"/>
    <property type="match status" value="1"/>
</dbReference>
<dbReference type="EC" id="2.4.99.12" evidence="2 7"/>
<comment type="subcellular location">
    <subcellularLocation>
        <location evidence="7">Cell membrane</location>
    </subcellularLocation>
</comment>
<evidence type="ECO:0000313" key="9">
    <source>
        <dbReference type="EMBL" id="MCO5976171.1"/>
    </source>
</evidence>
<dbReference type="RefSeq" id="WP_252768651.1">
    <property type="nucleotide sequence ID" value="NZ_JAMXMC010000003.1"/>
</dbReference>
<dbReference type="InterPro" id="IPR039901">
    <property type="entry name" value="Kdotransferase"/>
</dbReference>
<dbReference type="InterPro" id="IPR007507">
    <property type="entry name" value="Glycos_transf_N"/>
</dbReference>
<evidence type="ECO:0000256" key="6">
    <source>
        <dbReference type="ARBA" id="ARBA00049183"/>
    </source>
</evidence>
<keyword evidence="10" id="KW-1185">Reference proteome</keyword>
<dbReference type="Gene3D" id="3.40.50.11720">
    <property type="entry name" value="3-Deoxy-D-manno-octulosonic-acid transferase, N-terminal domain"/>
    <property type="match status" value="1"/>
</dbReference>
<name>A0ABT1BIX5_9BURK</name>
<evidence type="ECO:0000256" key="7">
    <source>
        <dbReference type="RuleBase" id="RU365103"/>
    </source>
</evidence>
<comment type="pathway">
    <text evidence="1 7">Bacterial outer membrane biogenesis; LPS core biosynthesis.</text>
</comment>
<dbReference type="Gene3D" id="3.40.50.2000">
    <property type="entry name" value="Glycogen Phosphorylase B"/>
    <property type="match status" value="1"/>
</dbReference>
<organism evidence="9 10">
    <name type="scientific">Ideonella oryzae</name>
    <dbReference type="NCBI Taxonomy" id="2937441"/>
    <lineage>
        <taxon>Bacteria</taxon>
        <taxon>Pseudomonadati</taxon>
        <taxon>Pseudomonadota</taxon>
        <taxon>Betaproteobacteria</taxon>
        <taxon>Burkholderiales</taxon>
        <taxon>Sphaerotilaceae</taxon>
        <taxon>Ideonella</taxon>
    </lineage>
</organism>
<proteinExistence type="inferred from homology"/>
<comment type="similarity">
    <text evidence="7">Belongs to the glycosyltransferase group 1 family.</text>
</comment>
<dbReference type="PANTHER" id="PTHR42755:SF1">
    <property type="entry name" value="3-DEOXY-D-MANNO-OCTULOSONIC ACID TRANSFERASE, MITOCHONDRIAL-RELATED"/>
    <property type="match status" value="1"/>
</dbReference>
<keyword evidence="7" id="KW-0472">Membrane</keyword>
<evidence type="ECO:0000313" key="10">
    <source>
        <dbReference type="Proteomes" id="UP001204851"/>
    </source>
</evidence>
<keyword evidence="4 7" id="KW-0808">Transferase</keyword>
<evidence type="ECO:0000256" key="1">
    <source>
        <dbReference type="ARBA" id="ARBA00004713"/>
    </source>
</evidence>
<evidence type="ECO:0000259" key="8">
    <source>
        <dbReference type="Pfam" id="PF04413"/>
    </source>
</evidence>
<sequence>MPDTGASLSVILARQAYSWALRLGTPAYLAKLWQRGAREPLYRQAIGERFGLHLPPMAPGALWLHAVSLGETRAAAALVAALRAQRPGLRLLLTHGTATGREAGQALLREGDQQLWLPFDTPGAVHRFLRHAQPALGVLMETEIWPNLLHAAAARRLPMVLANARLSDKSARRGQRLSLLMRPAADALNLVLAQTEADAQRLRAAGAADVRVCGNLKYDLQPDGDQLAQGRAWRAALSGSVVAAVNTREGEEEALLARWATWPSPRPQLLLVPRHPQRFDAVADLVRQQGFSVSRRSQWGGASPAEAAGGADVWLGDSLGEMALYYGLSDLALLGGSFAPLGGHNLIESAACGCPIILGPSTFNFAQAAEGALAAGAAWRATGWDDALDQAGQLLAAPQRLQEAAEHATAFASAHRGAATRMASAILSLLPAAATPPRG</sequence>
<gene>
    <name evidence="9" type="ORF">M0L44_05455</name>
</gene>
<dbReference type="Pfam" id="PF04413">
    <property type="entry name" value="Glycos_transf_N"/>
    <property type="match status" value="1"/>
</dbReference>
<dbReference type="PANTHER" id="PTHR42755">
    <property type="entry name" value="3-DEOXY-MANNO-OCTULOSONATE CYTIDYLYLTRANSFERASE"/>
    <property type="match status" value="1"/>
</dbReference>
<comment type="function">
    <text evidence="7">Involved in lipopolysaccharide (LPS) biosynthesis. Catalyzes the transfer of 3-deoxy-D-manno-octulosonate (Kdo) residue(s) from CMP-Kdo to lipid IV(A), the tetraacyldisaccharide-1,4'-bisphosphate precursor of lipid A.</text>
</comment>
<dbReference type="InterPro" id="IPR038107">
    <property type="entry name" value="Glycos_transf_N_sf"/>
</dbReference>
<dbReference type="GO" id="GO:0016740">
    <property type="term" value="F:transferase activity"/>
    <property type="evidence" value="ECO:0007669"/>
    <property type="project" value="UniProtKB-KW"/>
</dbReference>
<evidence type="ECO:0000256" key="3">
    <source>
        <dbReference type="ARBA" id="ARBA00019077"/>
    </source>
</evidence>
<comment type="catalytic activity">
    <reaction evidence="6 7">
        <text>lipid IVA (E. coli) + CMP-3-deoxy-beta-D-manno-octulosonate = alpha-Kdo-(2-&gt;6)-lipid IVA (E. coli) + CMP + H(+)</text>
        <dbReference type="Rhea" id="RHEA:28066"/>
        <dbReference type="ChEBI" id="CHEBI:15378"/>
        <dbReference type="ChEBI" id="CHEBI:58603"/>
        <dbReference type="ChEBI" id="CHEBI:60364"/>
        <dbReference type="ChEBI" id="CHEBI:60377"/>
        <dbReference type="ChEBI" id="CHEBI:85987"/>
        <dbReference type="EC" id="2.4.99.12"/>
    </reaction>
</comment>
<evidence type="ECO:0000256" key="5">
    <source>
        <dbReference type="ARBA" id="ARBA00031445"/>
    </source>
</evidence>
<reference evidence="9 10" key="1">
    <citation type="submission" date="2022-06" db="EMBL/GenBank/DDBJ databases">
        <title>Ideonella sp. NS12-5 Genome sequencing and assembly.</title>
        <authorList>
            <person name="Jung Y."/>
        </authorList>
    </citation>
    <scope>NUCLEOTIDE SEQUENCE [LARGE SCALE GENOMIC DNA]</scope>
    <source>
        <strain evidence="9 10">NS12-5</strain>
    </source>
</reference>
<protein>
    <recommendedName>
        <fullName evidence="3 7">3-deoxy-D-manno-octulosonic acid transferase</fullName>
        <shortName evidence="7">Kdo transferase</shortName>
        <ecNumber evidence="2 7">2.4.99.12</ecNumber>
    </recommendedName>
    <alternativeName>
        <fullName evidence="5 7">Lipid IV(A) 3-deoxy-D-manno-octulosonic acid transferase</fullName>
    </alternativeName>
</protein>
<dbReference type="Proteomes" id="UP001204851">
    <property type="component" value="Unassembled WGS sequence"/>
</dbReference>
<accession>A0ABT1BIX5</accession>